<dbReference type="AlphaFoldDB" id="A0A7T8K2D3"/>
<accession>A0A7T8K2D3</accession>
<evidence type="ECO:0000313" key="1">
    <source>
        <dbReference type="EMBL" id="QQP42235.1"/>
    </source>
</evidence>
<organism evidence="1 2">
    <name type="scientific">Caligus rogercresseyi</name>
    <name type="common">Sea louse</name>
    <dbReference type="NCBI Taxonomy" id="217165"/>
    <lineage>
        <taxon>Eukaryota</taxon>
        <taxon>Metazoa</taxon>
        <taxon>Ecdysozoa</taxon>
        <taxon>Arthropoda</taxon>
        <taxon>Crustacea</taxon>
        <taxon>Multicrustacea</taxon>
        <taxon>Hexanauplia</taxon>
        <taxon>Copepoda</taxon>
        <taxon>Siphonostomatoida</taxon>
        <taxon>Caligidae</taxon>
        <taxon>Caligus</taxon>
    </lineage>
</organism>
<protein>
    <submittedName>
        <fullName evidence="1">Uncharacterized protein</fullName>
    </submittedName>
</protein>
<keyword evidence="2" id="KW-1185">Reference proteome</keyword>
<sequence length="60" mass="6932">MIEYLRTTGKRFLSLKKDKIRLKDCLLMWDNAVPHFHRYHGVPDPEGCGSGENSHPTHPT</sequence>
<gene>
    <name evidence="1" type="ORF">FKW44_016836</name>
</gene>
<proteinExistence type="predicted"/>
<dbReference type="Proteomes" id="UP000595437">
    <property type="component" value="Chromosome 11"/>
</dbReference>
<reference evidence="2" key="1">
    <citation type="submission" date="2021-01" db="EMBL/GenBank/DDBJ databases">
        <title>Caligus Genome Assembly.</title>
        <authorList>
            <person name="Gallardo-Escarate C."/>
        </authorList>
    </citation>
    <scope>NUCLEOTIDE SEQUENCE [LARGE SCALE GENOMIC DNA]</scope>
</reference>
<dbReference type="EMBL" id="CP045900">
    <property type="protein sequence ID" value="QQP42235.1"/>
    <property type="molecule type" value="Genomic_DNA"/>
</dbReference>
<name>A0A7T8K2D3_CALRO</name>
<evidence type="ECO:0000313" key="2">
    <source>
        <dbReference type="Proteomes" id="UP000595437"/>
    </source>
</evidence>